<comment type="caution">
    <text evidence="1">The sequence shown here is derived from an EMBL/GenBank/DDBJ whole genome shotgun (WGS) entry which is preliminary data.</text>
</comment>
<dbReference type="Proteomes" id="UP001163105">
    <property type="component" value="Unassembled WGS sequence"/>
</dbReference>
<name>A0AB34FE47_9HYPO</name>
<protein>
    <submittedName>
        <fullName evidence="1">Uncharacterized protein</fullName>
    </submittedName>
</protein>
<keyword evidence="2" id="KW-1185">Reference proteome</keyword>
<sequence>MTVLENQNPDAVNNRSSVMNTAGRILAEVVKVRLVFDGDDVSRGRTLLRRIALKSEMPNVCRVRNNI</sequence>
<dbReference type="AlphaFoldDB" id="A0AB34FE47"/>
<proteinExistence type="predicted"/>
<evidence type="ECO:0000313" key="1">
    <source>
        <dbReference type="EMBL" id="KAJ6437217.1"/>
    </source>
</evidence>
<organism evidence="1 2">
    <name type="scientific">Purpureocillium lavendulum</name>
    <dbReference type="NCBI Taxonomy" id="1247861"/>
    <lineage>
        <taxon>Eukaryota</taxon>
        <taxon>Fungi</taxon>
        <taxon>Dikarya</taxon>
        <taxon>Ascomycota</taxon>
        <taxon>Pezizomycotina</taxon>
        <taxon>Sordariomycetes</taxon>
        <taxon>Hypocreomycetidae</taxon>
        <taxon>Hypocreales</taxon>
        <taxon>Ophiocordycipitaceae</taxon>
        <taxon>Purpureocillium</taxon>
    </lineage>
</organism>
<gene>
    <name evidence="1" type="ORF">O9K51_10188</name>
</gene>
<evidence type="ECO:0000313" key="2">
    <source>
        <dbReference type="Proteomes" id="UP001163105"/>
    </source>
</evidence>
<accession>A0AB34FE47</accession>
<reference evidence="1" key="1">
    <citation type="submission" date="2023-01" db="EMBL/GenBank/DDBJ databases">
        <title>The growth and conidiation of Purpureocillium lavendulum are regulated by nitrogen source and histone H3K14 acetylation.</title>
        <authorList>
            <person name="Tang P."/>
            <person name="Han J."/>
            <person name="Zhang C."/>
            <person name="Tang P."/>
            <person name="Qi F."/>
            <person name="Zhang K."/>
            <person name="Liang L."/>
        </authorList>
    </citation>
    <scope>NUCLEOTIDE SEQUENCE</scope>
    <source>
        <strain evidence="1">YMF1.00683</strain>
    </source>
</reference>
<dbReference type="EMBL" id="JAQHRD010000013">
    <property type="protein sequence ID" value="KAJ6437217.1"/>
    <property type="molecule type" value="Genomic_DNA"/>
</dbReference>